<feature type="domain" description="PDZ" evidence="5">
    <location>
        <begin position="7"/>
        <end position="89"/>
    </location>
</feature>
<dbReference type="InterPro" id="IPR050604">
    <property type="entry name" value="PDZ-LIM_domain"/>
</dbReference>
<comment type="subcellular location">
    <subcellularLocation>
        <location evidence="1">Cytoplasm</location>
    </subcellularLocation>
</comment>
<keyword evidence="3" id="KW-0862">Zinc</keyword>
<dbReference type="GO" id="GO:0003779">
    <property type="term" value="F:actin binding"/>
    <property type="evidence" value="ECO:0007669"/>
    <property type="project" value="TreeGrafter"/>
</dbReference>
<dbReference type="SMART" id="SM00228">
    <property type="entry name" value="PDZ"/>
    <property type="match status" value="1"/>
</dbReference>
<evidence type="ECO:0000259" key="5">
    <source>
        <dbReference type="PROSITE" id="PS50106"/>
    </source>
</evidence>
<evidence type="ECO:0000256" key="1">
    <source>
        <dbReference type="ARBA" id="ARBA00004496"/>
    </source>
</evidence>
<dbReference type="InterPro" id="IPR036034">
    <property type="entry name" value="PDZ_sf"/>
</dbReference>
<dbReference type="GO" id="GO:0061061">
    <property type="term" value="P:muscle structure development"/>
    <property type="evidence" value="ECO:0007669"/>
    <property type="project" value="TreeGrafter"/>
</dbReference>
<evidence type="ECO:0000256" key="4">
    <source>
        <dbReference type="SAM" id="MobiDB-lite"/>
    </source>
</evidence>
<feature type="region of interest" description="Disordered" evidence="4">
    <location>
        <begin position="354"/>
        <end position="419"/>
    </location>
</feature>
<dbReference type="AlphaFoldDB" id="A0A7I8W6E0"/>
<dbReference type="InterPro" id="IPR006643">
    <property type="entry name" value="Zasp-like_motif"/>
</dbReference>
<dbReference type="GO" id="GO:0051371">
    <property type="term" value="F:muscle alpha-actinin binding"/>
    <property type="evidence" value="ECO:0007669"/>
    <property type="project" value="TreeGrafter"/>
</dbReference>
<keyword evidence="2" id="KW-0963">Cytoplasm</keyword>
<dbReference type="PANTHER" id="PTHR24214">
    <property type="entry name" value="PDZ AND LIM DOMAIN PROTEIN ZASP"/>
    <property type="match status" value="1"/>
</dbReference>
<keyword evidence="3" id="KW-0440">LIM domain</keyword>
<evidence type="ECO:0000256" key="3">
    <source>
        <dbReference type="ARBA" id="ARBA00023038"/>
    </source>
</evidence>
<reference evidence="6 7" key="1">
    <citation type="submission" date="2020-08" db="EMBL/GenBank/DDBJ databases">
        <authorList>
            <person name="Hejnol A."/>
        </authorList>
    </citation>
    <scope>NUCLEOTIDE SEQUENCE [LARGE SCALE GENOMIC DNA]</scope>
</reference>
<feature type="compositionally biased region" description="Polar residues" evidence="4">
    <location>
        <begin position="354"/>
        <end position="367"/>
    </location>
</feature>
<dbReference type="OrthoDB" id="44841at2759"/>
<sequence>MASSEFQVRLYRDSFSTPWGFRLQGGKDFKTPLTIQRVFVGSPAEGELHRGDIINAIENYDASHMTHKQAQDVIKGCGGSCSLRIKRGGSQYNAAPTMQPFTGYTQPVQPAQLYRPQPFCPPQKTPTNSAPSFGVDYSQPRKPDSMLTQVKRSLDNALFSANYIGEIAQQGDEDYNHKPVSEIKRMFTNAPVRNNMDFSQNRGLKEPGWTPNSSRPKPQQSWAPIRAPNTNAPIPVNRAPMEVNRFEQQSSAPPAWMGTLKNSGTLKPWEVNRSNEISGQQPPAQRVNFKSVSPNPDVQAVHQPRVQNIHHGFDGPQYQQVADQNSDTAQVKHLQYNSPLALYSRENAKEALVSQTTGRPGQGTLQVTGGPGSKNFNMQDSETYRLIQESENRRAPQAYNQRNVNQSPAKPQFAGASDF</sequence>
<dbReference type="InterPro" id="IPR031847">
    <property type="entry name" value="PDLI1-4/Zasp-like_mid"/>
</dbReference>
<dbReference type="SMART" id="SM00735">
    <property type="entry name" value="ZM"/>
    <property type="match status" value="1"/>
</dbReference>
<dbReference type="GO" id="GO:0005912">
    <property type="term" value="C:adherens junction"/>
    <property type="evidence" value="ECO:0007669"/>
    <property type="project" value="TreeGrafter"/>
</dbReference>
<dbReference type="PROSITE" id="PS50106">
    <property type="entry name" value="PDZ"/>
    <property type="match status" value="1"/>
</dbReference>
<dbReference type="Gene3D" id="2.30.42.10">
    <property type="match status" value="1"/>
</dbReference>
<dbReference type="PANTHER" id="PTHR24214:SF38">
    <property type="entry name" value="PDZ AND LIM DOMAIN PROTEIN ZASP-RELATED"/>
    <property type="match status" value="1"/>
</dbReference>
<dbReference type="EMBL" id="CAJFCJ010000020">
    <property type="protein sequence ID" value="CAD5124110.1"/>
    <property type="molecule type" value="Genomic_DNA"/>
</dbReference>
<evidence type="ECO:0000313" key="7">
    <source>
        <dbReference type="Proteomes" id="UP000549394"/>
    </source>
</evidence>
<dbReference type="GO" id="GO:0030036">
    <property type="term" value="P:actin cytoskeleton organization"/>
    <property type="evidence" value="ECO:0007669"/>
    <property type="project" value="TreeGrafter"/>
</dbReference>
<dbReference type="Proteomes" id="UP000549394">
    <property type="component" value="Unassembled WGS sequence"/>
</dbReference>
<accession>A0A7I8W6E0</accession>
<dbReference type="GO" id="GO:0001725">
    <property type="term" value="C:stress fiber"/>
    <property type="evidence" value="ECO:0007669"/>
    <property type="project" value="TreeGrafter"/>
</dbReference>
<keyword evidence="3" id="KW-0479">Metal-binding</keyword>
<dbReference type="FunFam" id="2.30.42.10:FF:000192">
    <property type="entry name" value="Uncharacterized protein, isoform J"/>
    <property type="match status" value="1"/>
</dbReference>
<name>A0A7I8W6E0_9ANNE</name>
<feature type="region of interest" description="Disordered" evidence="4">
    <location>
        <begin position="200"/>
        <end position="233"/>
    </location>
</feature>
<dbReference type="CDD" id="cd23068">
    <property type="entry name" value="PDZ_ZASP52-like"/>
    <property type="match status" value="1"/>
</dbReference>
<keyword evidence="7" id="KW-1185">Reference proteome</keyword>
<protein>
    <submittedName>
        <fullName evidence="6">DgyrCDS12412</fullName>
    </submittedName>
</protein>
<dbReference type="Pfam" id="PF00595">
    <property type="entry name" value="PDZ"/>
    <property type="match status" value="1"/>
</dbReference>
<comment type="caution">
    <text evidence="6">The sequence shown here is derived from an EMBL/GenBank/DDBJ whole genome shotgun (WGS) entry which is preliminary data.</text>
</comment>
<dbReference type="Pfam" id="PF15936">
    <property type="entry name" value="DUF4749"/>
    <property type="match status" value="1"/>
</dbReference>
<evidence type="ECO:0000256" key="2">
    <source>
        <dbReference type="ARBA" id="ARBA00022490"/>
    </source>
</evidence>
<gene>
    <name evidence="6" type="ORF">DGYR_LOCUS11701</name>
</gene>
<feature type="compositionally biased region" description="Polar residues" evidence="4">
    <location>
        <begin position="398"/>
        <end position="409"/>
    </location>
</feature>
<dbReference type="SUPFAM" id="SSF50156">
    <property type="entry name" value="PDZ domain-like"/>
    <property type="match status" value="1"/>
</dbReference>
<proteinExistence type="predicted"/>
<dbReference type="InterPro" id="IPR001478">
    <property type="entry name" value="PDZ"/>
</dbReference>
<dbReference type="GO" id="GO:0030018">
    <property type="term" value="C:Z disc"/>
    <property type="evidence" value="ECO:0007669"/>
    <property type="project" value="TreeGrafter"/>
</dbReference>
<dbReference type="GO" id="GO:0031941">
    <property type="term" value="C:filamentous actin"/>
    <property type="evidence" value="ECO:0007669"/>
    <property type="project" value="TreeGrafter"/>
</dbReference>
<organism evidence="6 7">
    <name type="scientific">Dimorphilus gyrociliatus</name>
    <dbReference type="NCBI Taxonomy" id="2664684"/>
    <lineage>
        <taxon>Eukaryota</taxon>
        <taxon>Metazoa</taxon>
        <taxon>Spiralia</taxon>
        <taxon>Lophotrochozoa</taxon>
        <taxon>Annelida</taxon>
        <taxon>Polychaeta</taxon>
        <taxon>Polychaeta incertae sedis</taxon>
        <taxon>Dinophilidae</taxon>
        <taxon>Dimorphilus</taxon>
    </lineage>
</organism>
<evidence type="ECO:0000313" key="6">
    <source>
        <dbReference type="EMBL" id="CAD5124110.1"/>
    </source>
</evidence>
<feature type="compositionally biased region" description="Polar residues" evidence="4">
    <location>
        <begin position="210"/>
        <end position="232"/>
    </location>
</feature>